<keyword evidence="3" id="KW-0614">Plasmid</keyword>
<dbReference type="EMBL" id="CP044066">
    <property type="protein sequence ID" value="QET04103.1"/>
    <property type="molecule type" value="Genomic_DNA"/>
</dbReference>
<evidence type="ECO:0000256" key="1">
    <source>
        <dbReference type="SAM" id="SignalP"/>
    </source>
</evidence>
<organism evidence="3 4">
    <name type="scientific">Cupriavidus pauculus</name>
    <dbReference type="NCBI Taxonomy" id="82633"/>
    <lineage>
        <taxon>Bacteria</taxon>
        <taxon>Pseudomonadati</taxon>
        <taxon>Pseudomonadota</taxon>
        <taxon>Betaproteobacteria</taxon>
        <taxon>Burkholderiales</taxon>
        <taxon>Burkholderiaceae</taxon>
        <taxon>Cupriavidus</taxon>
    </lineage>
</organism>
<evidence type="ECO:0000259" key="2">
    <source>
        <dbReference type="Pfam" id="PF10671"/>
    </source>
</evidence>
<dbReference type="AlphaFoldDB" id="A0A5P2H9F7"/>
<protein>
    <recommendedName>
        <fullName evidence="2">Toxin co-regulated pilus biosynthesis protein Q C-terminal domain-containing protein</fullName>
    </recommendedName>
</protein>
<name>A0A5P2H9F7_9BURK</name>
<dbReference type="Pfam" id="PF10671">
    <property type="entry name" value="TcpQ"/>
    <property type="match status" value="1"/>
</dbReference>
<sequence>MYLPRLFSRMCRVLLCGGAAVVLSAHAAVPGASPFGADASGTFEPTKPLAGGGWQLLSDSRSARPKSATLAAAPVAAAPATGTGSASAALPAAQPIPAATVTPVIAAPVAAAPTATSTRDWSVSPADGNYRLLIEKWAREVGWTAAPWEPDQDVQIEGADAFTGDFKAAVRRALASTEMTDYSLKPCFYSNNLVRVVKLTTKCDPTK</sequence>
<proteinExistence type="predicted"/>
<evidence type="ECO:0000313" key="4">
    <source>
        <dbReference type="Proteomes" id="UP000322822"/>
    </source>
</evidence>
<keyword evidence="1" id="KW-0732">Signal</keyword>
<dbReference type="InterPro" id="IPR018927">
    <property type="entry name" value="Pilus_synth_Q_C"/>
</dbReference>
<dbReference type="Proteomes" id="UP000322822">
    <property type="component" value="Plasmid unnamed1"/>
</dbReference>
<feature type="domain" description="Toxin co-regulated pilus biosynthesis protein Q C-terminal" evidence="2">
    <location>
        <begin position="119"/>
        <end position="198"/>
    </location>
</feature>
<geneLocation type="plasmid" evidence="3">
    <name>unnamed1</name>
</geneLocation>
<feature type="chain" id="PRO_5024922756" description="Toxin co-regulated pilus biosynthesis protein Q C-terminal domain-containing protein" evidence="1">
    <location>
        <begin position="28"/>
        <end position="207"/>
    </location>
</feature>
<evidence type="ECO:0000313" key="3">
    <source>
        <dbReference type="EMBL" id="QET04103.1"/>
    </source>
</evidence>
<feature type="signal peptide" evidence="1">
    <location>
        <begin position="1"/>
        <end position="27"/>
    </location>
</feature>
<accession>A0A5P2H9F7</accession>
<dbReference type="OrthoDB" id="8963661at2"/>
<gene>
    <name evidence="3" type="ORF">FOB72_18135</name>
</gene>
<reference evidence="3 4" key="1">
    <citation type="submission" date="2019-09" db="EMBL/GenBank/DDBJ databases">
        <title>FDA dAtabase for Regulatory Grade micrObial Sequences (FDA-ARGOS): Supporting development and validation of Infectious Disease Dx tests.</title>
        <authorList>
            <person name="Sciortino C."/>
            <person name="Tallon L."/>
            <person name="Sadzewicz L."/>
            <person name="Vavikolanu K."/>
            <person name="Mehta A."/>
            <person name="Aluvathingal J."/>
            <person name="Nadendla S."/>
            <person name="Nandy P."/>
            <person name="Geyer C."/>
            <person name="Yan Y."/>
            <person name="Sichtig H."/>
        </authorList>
    </citation>
    <scope>NUCLEOTIDE SEQUENCE [LARGE SCALE GENOMIC DNA]</scope>
    <source>
        <strain evidence="3 4">FDAARGOS_664</strain>
        <plasmid evidence="3 4">unnamed1</plasmid>
    </source>
</reference>